<dbReference type="InterPro" id="IPR028263">
    <property type="entry name" value="FliG_N"/>
</dbReference>
<evidence type="ECO:0000256" key="5">
    <source>
        <dbReference type="ARBA" id="ARBA00022475"/>
    </source>
</evidence>
<keyword evidence="5" id="KW-1003">Cell membrane</keyword>
<dbReference type="GO" id="GO:0071973">
    <property type="term" value="P:bacterial-type flagellum-dependent cell motility"/>
    <property type="evidence" value="ECO:0007669"/>
    <property type="project" value="InterPro"/>
</dbReference>
<dbReference type="RefSeq" id="WP_146391925.1">
    <property type="nucleotide sequence ID" value="NZ_SJPK01000006.1"/>
</dbReference>
<dbReference type="Pfam" id="PF14842">
    <property type="entry name" value="FliG_N"/>
    <property type="match status" value="1"/>
</dbReference>
<evidence type="ECO:0000256" key="7">
    <source>
        <dbReference type="ARBA" id="ARBA00022779"/>
    </source>
</evidence>
<evidence type="ECO:0000256" key="3">
    <source>
        <dbReference type="ARBA" id="ARBA00010299"/>
    </source>
</evidence>
<organism evidence="14 15">
    <name type="scientific">Allorhodopirellula solitaria</name>
    <dbReference type="NCBI Taxonomy" id="2527987"/>
    <lineage>
        <taxon>Bacteria</taxon>
        <taxon>Pseudomonadati</taxon>
        <taxon>Planctomycetota</taxon>
        <taxon>Planctomycetia</taxon>
        <taxon>Pirellulales</taxon>
        <taxon>Pirellulaceae</taxon>
        <taxon>Allorhodopirellula</taxon>
    </lineage>
</organism>
<keyword evidence="14" id="KW-0969">Cilium</keyword>
<evidence type="ECO:0000313" key="14">
    <source>
        <dbReference type="EMBL" id="TWT66112.1"/>
    </source>
</evidence>
<dbReference type="GO" id="GO:0006935">
    <property type="term" value="P:chemotaxis"/>
    <property type="evidence" value="ECO:0007669"/>
    <property type="project" value="UniProtKB-KW"/>
</dbReference>
<evidence type="ECO:0000259" key="11">
    <source>
        <dbReference type="Pfam" id="PF01706"/>
    </source>
</evidence>
<evidence type="ECO:0000256" key="9">
    <source>
        <dbReference type="ARBA" id="ARBA00023143"/>
    </source>
</evidence>
<dbReference type="EMBL" id="SJPK01000006">
    <property type="protein sequence ID" value="TWT66112.1"/>
    <property type="molecule type" value="Genomic_DNA"/>
</dbReference>
<dbReference type="PANTHER" id="PTHR30534:SF0">
    <property type="entry name" value="FLAGELLAR MOTOR SWITCH PROTEIN FLIG"/>
    <property type="match status" value="1"/>
</dbReference>
<keyword evidence="6" id="KW-0145">Chemotaxis</keyword>
<feature type="compositionally biased region" description="Polar residues" evidence="10">
    <location>
        <begin position="232"/>
        <end position="244"/>
    </location>
</feature>
<reference evidence="14 15" key="1">
    <citation type="submission" date="2019-02" db="EMBL/GenBank/DDBJ databases">
        <title>Deep-cultivation of Planctomycetes and their phenomic and genomic characterization uncovers novel biology.</title>
        <authorList>
            <person name="Wiegand S."/>
            <person name="Jogler M."/>
            <person name="Boedeker C."/>
            <person name="Pinto D."/>
            <person name="Vollmers J."/>
            <person name="Rivas-Marin E."/>
            <person name="Kohn T."/>
            <person name="Peeters S.H."/>
            <person name="Heuer A."/>
            <person name="Rast P."/>
            <person name="Oberbeckmann S."/>
            <person name="Bunk B."/>
            <person name="Jeske O."/>
            <person name="Meyerdierks A."/>
            <person name="Storesund J.E."/>
            <person name="Kallscheuer N."/>
            <person name="Luecker S."/>
            <person name="Lage O.M."/>
            <person name="Pohl T."/>
            <person name="Merkel B.J."/>
            <person name="Hornburger P."/>
            <person name="Mueller R.-W."/>
            <person name="Bruemmer F."/>
            <person name="Labrenz M."/>
            <person name="Spormann A.M."/>
            <person name="Op Den Camp H."/>
            <person name="Overmann J."/>
            <person name="Amann R."/>
            <person name="Jetten M.S.M."/>
            <person name="Mascher T."/>
            <person name="Medema M.H."/>
            <person name="Devos D.P."/>
            <person name="Kaster A.-K."/>
            <person name="Ovreas L."/>
            <person name="Rohde M."/>
            <person name="Galperin M.Y."/>
            <person name="Jogler C."/>
        </authorList>
    </citation>
    <scope>NUCLEOTIDE SEQUENCE [LARGE SCALE GENOMIC DNA]</scope>
    <source>
        <strain evidence="14 15">CA85</strain>
    </source>
</reference>
<feature type="domain" description="Flagellar motor switch protein FliG middle" evidence="12">
    <location>
        <begin position="100"/>
        <end position="165"/>
    </location>
</feature>
<keyword evidence="15" id="KW-1185">Reference proteome</keyword>
<feature type="region of interest" description="Disordered" evidence="10">
    <location>
        <begin position="218"/>
        <end position="262"/>
    </location>
</feature>
<gene>
    <name evidence="14" type="primary">fliG</name>
    <name evidence="14" type="ORF">CA85_29760</name>
</gene>
<evidence type="ECO:0000256" key="10">
    <source>
        <dbReference type="SAM" id="MobiDB-lite"/>
    </source>
</evidence>
<dbReference type="InterPro" id="IPR011002">
    <property type="entry name" value="FliG_a-hlx"/>
</dbReference>
<keyword evidence="14" id="KW-0282">Flagellum</keyword>
<keyword evidence="14" id="KW-0966">Cell projection</keyword>
<dbReference type="InterPro" id="IPR023087">
    <property type="entry name" value="Flg_Motor_Flig_C"/>
</dbReference>
<dbReference type="Pfam" id="PF01706">
    <property type="entry name" value="FliG_C"/>
    <property type="match status" value="1"/>
</dbReference>
<evidence type="ECO:0000256" key="8">
    <source>
        <dbReference type="ARBA" id="ARBA00023136"/>
    </source>
</evidence>
<evidence type="ECO:0000313" key="15">
    <source>
        <dbReference type="Proteomes" id="UP000318053"/>
    </source>
</evidence>
<dbReference type="Gene3D" id="1.10.220.30">
    <property type="match status" value="3"/>
</dbReference>
<dbReference type="AlphaFoldDB" id="A0A5C5XWW7"/>
<sequence>MPSIAAHAELGSRRAASLRRVAIVLRDLPERTAAKLLSELPLETQQRVRREMETLVDVDPVEHRRAIESFSASLRQGAAQQAAAKSSPFDFLEGIGDDGLLSLLRDEHPQTQTVVLAHLPPARAAALLPRLGESQRQDLLMRIGRLPDVPDEMLSELAHSFRSRVDRLIPAAGSPSLSDAGGVALPRGDANFRADARYQHQSSAAASSRLQAILAEMPATSKPTRSYHESDSTTAGQRDQQVPQRSEPLREEVTPVPEPSVEQTHEELMRLSPAKLCESLGRVDTRTAILALCGLPSTVADAAIACLPRSQANQVRQHLMSVGSLEIREIDRAKVEVAAAARVAGQSRPVGATGSATESAETAALNRRHVAAAM</sequence>
<keyword evidence="8" id="KW-0472">Membrane</keyword>
<comment type="subcellular location">
    <subcellularLocation>
        <location evidence="1">Bacterial flagellum basal body</location>
    </subcellularLocation>
    <subcellularLocation>
        <location evidence="2">Cell membrane</location>
        <topology evidence="2">Peripheral membrane protein</topology>
        <orientation evidence="2">Cytoplasmic side</orientation>
    </subcellularLocation>
</comment>
<feature type="domain" description="Flagellar motor switch protein FliG N-terminal" evidence="13">
    <location>
        <begin position="18"/>
        <end position="79"/>
    </location>
</feature>
<dbReference type="SUPFAM" id="SSF48029">
    <property type="entry name" value="FliG"/>
    <property type="match status" value="3"/>
</dbReference>
<keyword evidence="7" id="KW-0283">Flagellar rotation</keyword>
<dbReference type="GO" id="GO:0009425">
    <property type="term" value="C:bacterial-type flagellum basal body"/>
    <property type="evidence" value="ECO:0007669"/>
    <property type="project" value="UniProtKB-SubCell"/>
</dbReference>
<proteinExistence type="inferred from homology"/>
<dbReference type="InterPro" id="IPR000090">
    <property type="entry name" value="Flg_Motor_Flig"/>
</dbReference>
<evidence type="ECO:0000259" key="13">
    <source>
        <dbReference type="Pfam" id="PF14842"/>
    </source>
</evidence>
<accession>A0A5C5XWW7</accession>
<dbReference type="InterPro" id="IPR032779">
    <property type="entry name" value="FliG_M"/>
</dbReference>
<name>A0A5C5XWW7_9BACT</name>
<evidence type="ECO:0000259" key="12">
    <source>
        <dbReference type="Pfam" id="PF14841"/>
    </source>
</evidence>
<dbReference type="Pfam" id="PF14841">
    <property type="entry name" value="FliG_M"/>
    <property type="match status" value="1"/>
</dbReference>
<dbReference type="Proteomes" id="UP000318053">
    <property type="component" value="Unassembled WGS sequence"/>
</dbReference>
<protein>
    <recommendedName>
        <fullName evidence="4">Flagellar motor switch protein FliG</fullName>
    </recommendedName>
</protein>
<dbReference type="GO" id="GO:0005886">
    <property type="term" value="C:plasma membrane"/>
    <property type="evidence" value="ECO:0007669"/>
    <property type="project" value="UniProtKB-SubCell"/>
</dbReference>
<keyword evidence="9" id="KW-0975">Bacterial flagellum</keyword>
<evidence type="ECO:0000256" key="4">
    <source>
        <dbReference type="ARBA" id="ARBA00021870"/>
    </source>
</evidence>
<dbReference type="PANTHER" id="PTHR30534">
    <property type="entry name" value="FLAGELLAR MOTOR SWITCH PROTEIN FLIG"/>
    <property type="match status" value="1"/>
</dbReference>
<feature type="domain" description="Flagellar motor switch protein FliG C-terminal" evidence="11">
    <location>
        <begin position="265"/>
        <end position="342"/>
    </location>
</feature>
<comment type="similarity">
    <text evidence="3">Belongs to the FliG family.</text>
</comment>
<evidence type="ECO:0000256" key="6">
    <source>
        <dbReference type="ARBA" id="ARBA00022500"/>
    </source>
</evidence>
<evidence type="ECO:0000256" key="2">
    <source>
        <dbReference type="ARBA" id="ARBA00004413"/>
    </source>
</evidence>
<dbReference type="GO" id="GO:0003774">
    <property type="term" value="F:cytoskeletal motor activity"/>
    <property type="evidence" value="ECO:0007669"/>
    <property type="project" value="InterPro"/>
</dbReference>
<dbReference type="OrthoDB" id="269759at2"/>
<comment type="caution">
    <text evidence="14">The sequence shown here is derived from an EMBL/GenBank/DDBJ whole genome shotgun (WGS) entry which is preliminary data.</text>
</comment>
<evidence type="ECO:0000256" key="1">
    <source>
        <dbReference type="ARBA" id="ARBA00004117"/>
    </source>
</evidence>